<keyword evidence="1 5" id="KW-0489">Methyltransferase</keyword>
<dbReference type="Pfam" id="PF13649">
    <property type="entry name" value="Methyltransf_25"/>
    <property type="match status" value="1"/>
</dbReference>
<dbReference type="InterPro" id="IPR029063">
    <property type="entry name" value="SAM-dependent_MTases_sf"/>
</dbReference>
<dbReference type="GO" id="GO:0032259">
    <property type="term" value="P:methylation"/>
    <property type="evidence" value="ECO:0007669"/>
    <property type="project" value="UniProtKB-KW"/>
</dbReference>
<evidence type="ECO:0000256" key="3">
    <source>
        <dbReference type="ARBA" id="ARBA00022691"/>
    </source>
</evidence>
<keyword evidence="3" id="KW-0949">S-adenosyl-L-methionine</keyword>
<dbReference type="PANTHER" id="PTHR42912:SF93">
    <property type="entry name" value="N6-ADENOSINE-METHYLTRANSFERASE TMT1A"/>
    <property type="match status" value="1"/>
</dbReference>
<keyword evidence="2" id="KW-0808">Transferase</keyword>
<comment type="caution">
    <text evidence="5">The sequence shown here is derived from an EMBL/GenBank/DDBJ whole genome shotgun (WGS) entry which is preliminary data.</text>
</comment>
<dbReference type="PROSITE" id="PS01184">
    <property type="entry name" value="UBIE_2"/>
    <property type="match status" value="1"/>
</dbReference>
<feature type="domain" description="Methyltransferase" evidence="4">
    <location>
        <begin position="41"/>
        <end position="140"/>
    </location>
</feature>
<accession>A0ABT1BJH1</accession>
<dbReference type="SUPFAM" id="SSF53335">
    <property type="entry name" value="S-adenosyl-L-methionine-dependent methyltransferases"/>
    <property type="match status" value="1"/>
</dbReference>
<dbReference type="Proteomes" id="UP001204851">
    <property type="component" value="Unassembled WGS sequence"/>
</dbReference>
<dbReference type="InterPro" id="IPR023576">
    <property type="entry name" value="UbiE/COQ5_MeTrFase_CS"/>
</dbReference>
<dbReference type="GO" id="GO:0008168">
    <property type="term" value="F:methyltransferase activity"/>
    <property type="evidence" value="ECO:0007669"/>
    <property type="project" value="UniProtKB-KW"/>
</dbReference>
<reference evidence="5 6" key="1">
    <citation type="submission" date="2022-06" db="EMBL/GenBank/DDBJ databases">
        <title>Ideonella sp. NS12-5 Genome sequencing and assembly.</title>
        <authorList>
            <person name="Jung Y."/>
        </authorList>
    </citation>
    <scope>NUCLEOTIDE SEQUENCE [LARGE SCALE GENOMIC DNA]</scope>
    <source>
        <strain evidence="5 6">NS12-5</strain>
    </source>
</reference>
<evidence type="ECO:0000313" key="5">
    <source>
        <dbReference type="EMBL" id="MCO5976019.1"/>
    </source>
</evidence>
<dbReference type="Gene3D" id="3.40.50.150">
    <property type="entry name" value="Vaccinia Virus protein VP39"/>
    <property type="match status" value="1"/>
</dbReference>
<protein>
    <submittedName>
        <fullName evidence="5">Methyltransferase domain-containing protein</fullName>
    </submittedName>
</protein>
<dbReference type="CDD" id="cd02440">
    <property type="entry name" value="AdoMet_MTases"/>
    <property type="match status" value="1"/>
</dbReference>
<name>A0ABT1BJH1_9BURK</name>
<sequence>MDDPAQIAAFQACGRRDGVLGPVYFYNAVQALPAILPGDRVLDLACGPANQLAEMADLNPDTEFVGVDIAPHMLAQARETLAQHRLDNVQLTQADICRLEQFDDASFDAVTCTLSLHHLEDTLALAQALREAARVLRPGGGVFLADFGRLRRRATQAYFAHDREAEQSPQFTQDYHNSLRAAFSPQELRAAAQVLPAGLRWHATALAPFLLIARHPRHDGTHGPAAARARQRHARMSAAQQRDLQALAGWFRAGGLSLPFPLA</sequence>
<evidence type="ECO:0000313" key="6">
    <source>
        <dbReference type="Proteomes" id="UP001204851"/>
    </source>
</evidence>
<dbReference type="InterPro" id="IPR050508">
    <property type="entry name" value="Methyltransf_Superfamily"/>
</dbReference>
<organism evidence="5 6">
    <name type="scientific">Ideonella oryzae</name>
    <dbReference type="NCBI Taxonomy" id="2937441"/>
    <lineage>
        <taxon>Bacteria</taxon>
        <taxon>Pseudomonadati</taxon>
        <taxon>Pseudomonadota</taxon>
        <taxon>Betaproteobacteria</taxon>
        <taxon>Burkholderiales</taxon>
        <taxon>Sphaerotilaceae</taxon>
        <taxon>Ideonella</taxon>
    </lineage>
</organism>
<dbReference type="EMBL" id="JAMXMC010000002">
    <property type="protein sequence ID" value="MCO5976019.1"/>
    <property type="molecule type" value="Genomic_DNA"/>
</dbReference>
<dbReference type="InterPro" id="IPR041698">
    <property type="entry name" value="Methyltransf_25"/>
</dbReference>
<dbReference type="PANTHER" id="PTHR42912">
    <property type="entry name" value="METHYLTRANSFERASE"/>
    <property type="match status" value="1"/>
</dbReference>
<gene>
    <name evidence="5" type="ORF">M0L44_04660</name>
</gene>
<evidence type="ECO:0000256" key="1">
    <source>
        <dbReference type="ARBA" id="ARBA00022603"/>
    </source>
</evidence>
<proteinExistence type="predicted"/>
<evidence type="ECO:0000259" key="4">
    <source>
        <dbReference type="Pfam" id="PF13649"/>
    </source>
</evidence>
<keyword evidence="6" id="KW-1185">Reference proteome</keyword>
<evidence type="ECO:0000256" key="2">
    <source>
        <dbReference type="ARBA" id="ARBA00022679"/>
    </source>
</evidence>